<protein>
    <submittedName>
        <fullName evidence="1">Uncharacterized protein</fullName>
    </submittedName>
</protein>
<gene>
    <name evidence="1" type="ORF">BN1095_1450001</name>
</gene>
<organism evidence="1">
    <name type="scientific">Clostridioides difficile</name>
    <name type="common">Peptoclostridium difficile</name>
    <dbReference type="NCBI Taxonomy" id="1496"/>
    <lineage>
        <taxon>Bacteria</taxon>
        <taxon>Bacillati</taxon>
        <taxon>Bacillota</taxon>
        <taxon>Clostridia</taxon>
        <taxon>Peptostreptococcales</taxon>
        <taxon>Peptostreptococcaceae</taxon>
        <taxon>Clostridioides</taxon>
    </lineage>
</organism>
<sequence>MRQLSDFFVGNGEAVAVFLGDIDVGYGFTGFCFVGKNHFDVFRTHGLAQDGGLARFEHRFEHIKIRPG</sequence>
<dbReference type="AlphaFoldDB" id="A0A069AQU9"/>
<accession>A0A069AQU9</accession>
<proteinExistence type="predicted"/>
<reference evidence="1" key="1">
    <citation type="submission" date="2014-07" db="EMBL/GenBank/DDBJ databases">
        <authorList>
            <person name="Monot Marc"/>
        </authorList>
    </citation>
    <scope>NUCLEOTIDE SEQUENCE</scope>
    <source>
        <strain evidence="1">7032989</strain>
    </source>
</reference>
<evidence type="ECO:0000313" key="1">
    <source>
        <dbReference type="EMBL" id="CDS93621.1"/>
    </source>
</evidence>
<name>A0A069AQU9_CLODI</name>
<dbReference type="EMBL" id="LK932789">
    <property type="protein sequence ID" value="CDS93621.1"/>
    <property type="molecule type" value="Genomic_DNA"/>
</dbReference>